<name>A0ABX7PL88_9ACTN</name>
<evidence type="ECO:0000313" key="2">
    <source>
        <dbReference type="Proteomes" id="UP000662818"/>
    </source>
</evidence>
<organism evidence="1 2">
    <name type="scientific">Nocardioides aromaticivorans</name>
    <dbReference type="NCBI Taxonomy" id="200618"/>
    <lineage>
        <taxon>Bacteria</taxon>
        <taxon>Bacillati</taxon>
        <taxon>Actinomycetota</taxon>
        <taxon>Actinomycetes</taxon>
        <taxon>Propionibacteriales</taxon>
        <taxon>Nocardioidaceae</taxon>
        <taxon>Nocardioides</taxon>
    </lineage>
</organism>
<reference evidence="1 2" key="1">
    <citation type="submission" date="2017-06" db="EMBL/GenBank/DDBJ databases">
        <title>Complete Genome Sequence of the Soil Carbazole-Degrading Bacterium Nocardioides aromaticivorans IC177.</title>
        <authorList>
            <person name="Vejarano F."/>
            <person name="Suzuki-Minakuchi C."/>
            <person name="Ohtsubo Y."/>
            <person name="Tsuda M."/>
            <person name="Okada K."/>
            <person name="Nojiri H."/>
        </authorList>
    </citation>
    <scope>NUCLEOTIDE SEQUENCE [LARGE SCALE GENOMIC DNA]</scope>
    <source>
        <strain evidence="1 2">IC177</strain>
    </source>
</reference>
<proteinExistence type="predicted"/>
<keyword evidence="2" id="KW-1185">Reference proteome</keyword>
<evidence type="ECO:0000313" key="1">
    <source>
        <dbReference type="EMBL" id="QSR26410.1"/>
    </source>
</evidence>
<dbReference type="Proteomes" id="UP000662818">
    <property type="component" value="Chromosome"/>
</dbReference>
<gene>
    <name evidence="1" type="ORF">CFH99_12320</name>
</gene>
<protein>
    <submittedName>
        <fullName evidence="1">Uncharacterized protein</fullName>
    </submittedName>
</protein>
<accession>A0ABX7PL88</accession>
<dbReference type="EMBL" id="CP022295">
    <property type="protein sequence ID" value="QSR26410.1"/>
    <property type="molecule type" value="Genomic_DNA"/>
</dbReference>
<sequence>MSPGAVDVTAADAQVTVRVHVTDDIGVGRLQAHLAQHYNGAAFWIPNFDLVSGTIRDGWWRATVTVPRGTPPDTFWLDLYINDRLGRSTHSDGGGLTIQVADTDPDLESPQLTLSSVTPSAVDVRTQARNVTVTVHGVDARSGLSRLDICLGRPGIPTETNPYPLFRSVDCTEDVTRTSGTAQNGTWTTTLTIPKGSVGATYNVLAYVEDRVTNRARWFGPEAYQQWDHGNWCCGDTAFAFADDAGRVEVTGTVADTTPAWITAVTASKTELRTLATPDDVTVRVRAQDATGPGEGVTKVVAMLVSSQSLGSDPQLTQTTLELVSGTVTDGWWQGDVAAPQGTPPGTYHLLVFVVDRSHGTGYTDPTGPFANGITYQALEGIPTLTVVDERP</sequence>